<accession>A0A0A9DU87</accession>
<evidence type="ECO:0000313" key="1">
    <source>
        <dbReference type="EMBL" id="JAD87342.1"/>
    </source>
</evidence>
<proteinExistence type="predicted"/>
<dbReference type="EMBL" id="GBRH01210553">
    <property type="protein sequence ID" value="JAD87342.1"/>
    <property type="molecule type" value="Transcribed_RNA"/>
</dbReference>
<organism evidence="1">
    <name type="scientific">Arundo donax</name>
    <name type="common">Giant reed</name>
    <name type="synonym">Donax arundinaceus</name>
    <dbReference type="NCBI Taxonomy" id="35708"/>
    <lineage>
        <taxon>Eukaryota</taxon>
        <taxon>Viridiplantae</taxon>
        <taxon>Streptophyta</taxon>
        <taxon>Embryophyta</taxon>
        <taxon>Tracheophyta</taxon>
        <taxon>Spermatophyta</taxon>
        <taxon>Magnoliopsida</taxon>
        <taxon>Liliopsida</taxon>
        <taxon>Poales</taxon>
        <taxon>Poaceae</taxon>
        <taxon>PACMAD clade</taxon>
        <taxon>Arundinoideae</taxon>
        <taxon>Arundineae</taxon>
        <taxon>Arundo</taxon>
    </lineage>
</organism>
<name>A0A0A9DU87_ARUDO</name>
<dbReference type="AlphaFoldDB" id="A0A0A9DU87"/>
<reference evidence="1" key="2">
    <citation type="journal article" date="2015" name="Data Brief">
        <title>Shoot transcriptome of the giant reed, Arundo donax.</title>
        <authorList>
            <person name="Barrero R.A."/>
            <person name="Guerrero F.D."/>
            <person name="Moolhuijzen P."/>
            <person name="Goolsby J.A."/>
            <person name="Tidwell J."/>
            <person name="Bellgard S.E."/>
            <person name="Bellgard M.I."/>
        </authorList>
    </citation>
    <scope>NUCLEOTIDE SEQUENCE</scope>
    <source>
        <tissue evidence="1">Shoot tissue taken approximately 20 cm above the soil surface</tissue>
    </source>
</reference>
<sequence>MYFYINAIKVQAISKEVDVISFKTRQIPPKPISGTDCNYN</sequence>
<protein>
    <submittedName>
        <fullName evidence="1">GSVIVT01016766001</fullName>
    </submittedName>
</protein>
<reference evidence="1" key="1">
    <citation type="submission" date="2014-09" db="EMBL/GenBank/DDBJ databases">
        <authorList>
            <person name="Magalhaes I.L.F."/>
            <person name="Oliveira U."/>
            <person name="Santos F.R."/>
            <person name="Vidigal T.H.D.A."/>
            <person name="Brescovit A.D."/>
            <person name="Santos A.J."/>
        </authorList>
    </citation>
    <scope>NUCLEOTIDE SEQUENCE</scope>
    <source>
        <tissue evidence="1">Shoot tissue taken approximately 20 cm above the soil surface</tissue>
    </source>
</reference>